<dbReference type="SUPFAM" id="SSF53474">
    <property type="entry name" value="alpha/beta-Hydrolases"/>
    <property type="match status" value="1"/>
</dbReference>
<feature type="transmembrane region" description="Helical" evidence="1">
    <location>
        <begin position="517"/>
        <end position="541"/>
    </location>
</feature>
<dbReference type="OrthoDB" id="190523at2759"/>
<keyword evidence="1" id="KW-0812">Transmembrane</keyword>
<keyword evidence="1" id="KW-1133">Transmembrane helix</keyword>
<gene>
    <name evidence="3" type="ORF">TrCOL_g130</name>
</gene>
<dbReference type="InterPro" id="IPR029058">
    <property type="entry name" value="AB_hydrolase_fold"/>
</dbReference>
<accession>A0A9W7L8D5</accession>
<dbReference type="Proteomes" id="UP001165065">
    <property type="component" value="Unassembled WGS sequence"/>
</dbReference>
<keyword evidence="4" id="KW-1185">Reference proteome</keyword>
<dbReference type="AlphaFoldDB" id="A0A9W7L8D5"/>
<keyword evidence="2" id="KW-0732">Signal</keyword>
<proteinExistence type="predicted"/>
<dbReference type="Gene3D" id="3.40.50.1820">
    <property type="entry name" value="alpha/beta hydrolase"/>
    <property type="match status" value="1"/>
</dbReference>
<evidence type="ECO:0000256" key="1">
    <source>
        <dbReference type="SAM" id="Phobius"/>
    </source>
</evidence>
<evidence type="ECO:0000313" key="4">
    <source>
        <dbReference type="Proteomes" id="UP001165065"/>
    </source>
</evidence>
<comment type="caution">
    <text evidence="3">The sequence shown here is derived from an EMBL/GenBank/DDBJ whole genome shotgun (WGS) entry which is preliminary data.</text>
</comment>
<name>A0A9W7L8D5_9STRA</name>
<feature type="chain" id="PRO_5040828983" description="Fungal lipase-like domain-containing protein" evidence="2">
    <location>
        <begin position="16"/>
        <end position="573"/>
    </location>
</feature>
<evidence type="ECO:0000256" key="2">
    <source>
        <dbReference type="SAM" id="SignalP"/>
    </source>
</evidence>
<evidence type="ECO:0008006" key="5">
    <source>
        <dbReference type="Google" id="ProtNLM"/>
    </source>
</evidence>
<protein>
    <recommendedName>
        <fullName evidence="5">Fungal lipase-like domain-containing protein</fullName>
    </recommendedName>
</protein>
<sequence>MRTFLTLLLSRAALGFIVRSPYLHPLQHESHPSSSVGGLYLSDVFVWDEEERIVNHHKLDEEEVIVRRKRKLVEYNMTSGCCSMGTERERIRTAAALNFHIYPYEYDNVFDDDNNEASWGRQKIYDDNQGHAGTLGDVGATGVERAKNYEKYMVRQQERMEAFLLSDVNTQDWDPRHTPESRFNDGAQTATGVAMGVYTAANGDKMLVFRGSYSNGDFDNILKWMKDWILEKMEQVVLDSWTETLGEELTKEQKKRAGGDLQSRCALRAGTTLFTQMHNGDLASSVEGVSKEDIKKYGYWPITKLMVREVLPEGRDLNVEPNIYISGHSQGGARASLVSMWLEKIDGKKYKTYSLSPLGVQCFSRRLSFLPGSSDGQNYLADVDPYIFHDQITSILHPLDYYALTDYQPGKVCHLGSSLLGTSEPGGADLEGYIEQMVGYTGPELMVDMFQTKPSEIFSMTRHWTHSITLTNILLSKPAFLNADGITDGGCTNQDPIPSDDPDGMCPKGKSDPACNALFLGIGIALALVIIGIPLLCVLYCTHSCCFKRHPETKKTAFEDFREKTMGEPKVNP</sequence>
<evidence type="ECO:0000313" key="3">
    <source>
        <dbReference type="EMBL" id="GMI39681.1"/>
    </source>
</evidence>
<dbReference type="EMBL" id="BRYA01000108">
    <property type="protein sequence ID" value="GMI39681.1"/>
    <property type="molecule type" value="Genomic_DNA"/>
</dbReference>
<organism evidence="3 4">
    <name type="scientific">Triparma columacea</name>
    <dbReference type="NCBI Taxonomy" id="722753"/>
    <lineage>
        <taxon>Eukaryota</taxon>
        <taxon>Sar</taxon>
        <taxon>Stramenopiles</taxon>
        <taxon>Ochrophyta</taxon>
        <taxon>Bolidophyceae</taxon>
        <taxon>Parmales</taxon>
        <taxon>Triparmaceae</taxon>
        <taxon>Triparma</taxon>
    </lineage>
</organism>
<keyword evidence="1" id="KW-0472">Membrane</keyword>
<reference evidence="4" key="1">
    <citation type="journal article" date="2023" name="Commun. Biol.">
        <title>Genome analysis of Parmales, the sister group of diatoms, reveals the evolutionary specialization of diatoms from phago-mixotrophs to photoautotrophs.</title>
        <authorList>
            <person name="Ban H."/>
            <person name="Sato S."/>
            <person name="Yoshikawa S."/>
            <person name="Yamada K."/>
            <person name="Nakamura Y."/>
            <person name="Ichinomiya M."/>
            <person name="Sato N."/>
            <person name="Blanc-Mathieu R."/>
            <person name="Endo H."/>
            <person name="Kuwata A."/>
            <person name="Ogata H."/>
        </authorList>
    </citation>
    <scope>NUCLEOTIDE SEQUENCE [LARGE SCALE GENOMIC DNA]</scope>
</reference>
<feature type="signal peptide" evidence="2">
    <location>
        <begin position="1"/>
        <end position="15"/>
    </location>
</feature>